<evidence type="ECO:0000313" key="5">
    <source>
        <dbReference type="EMBL" id="SDN94072.1"/>
    </source>
</evidence>
<feature type="transmembrane region" description="Helical" evidence="3">
    <location>
        <begin position="903"/>
        <end position="923"/>
    </location>
</feature>
<dbReference type="AlphaFoldDB" id="A0A5E9G0F7"/>
<dbReference type="Pfam" id="PF11999">
    <property type="entry name" value="Ice_binding"/>
    <property type="match status" value="1"/>
</dbReference>
<dbReference type="Pfam" id="PF19077">
    <property type="entry name" value="Big_13"/>
    <property type="match status" value="5"/>
</dbReference>
<dbReference type="Proteomes" id="UP000199639">
    <property type="component" value="Unassembled WGS sequence"/>
</dbReference>
<dbReference type="InterPro" id="IPR044016">
    <property type="entry name" value="Big_13"/>
</dbReference>
<name>A0A5E9G0F7_9MICO</name>
<feature type="domain" description="Bacterial Ig-like" evidence="4">
    <location>
        <begin position="711"/>
        <end position="783"/>
    </location>
</feature>
<dbReference type="NCBIfam" id="NF033510">
    <property type="entry name" value="Ca_tandemer"/>
    <property type="match status" value="5"/>
</dbReference>
<dbReference type="InterPro" id="IPR021884">
    <property type="entry name" value="Ice-bd_prot"/>
</dbReference>
<evidence type="ECO:0000259" key="4">
    <source>
        <dbReference type="Pfam" id="PF19077"/>
    </source>
</evidence>
<dbReference type="Pfam" id="PF05345">
    <property type="entry name" value="He_PIG"/>
    <property type="match status" value="1"/>
</dbReference>
<comment type="similarity">
    <text evidence="1">Belongs to the ice-binding protein family.</text>
</comment>
<gene>
    <name evidence="5" type="ORF">SAMN05216368_108153</name>
</gene>
<feature type="domain" description="Bacterial Ig-like" evidence="4">
    <location>
        <begin position="530"/>
        <end position="596"/>
    </location>
</feature>
<evidence type="ECO:0000313" key="6">
    <source>
        <dbReference type="Proteomes" id="UP000199639"/>
    </source>
</evidence>
<keyword evidence="3" id="KW-0472">Membrane</keyword>
<dbReference type="STRING" id="1424659.SAMN05216368_108153"/>
<sequence length="936" mass="92361">MGAINLRNAAAQRAQSDLTTAHTAALALIGNYILSGELAGKTLLPGIHTADSNVTLTGNVTLDAGGDPDAIFIMVPHGAFDTAANAEVVLANGAQAGNVYWFIGAAFTIAANAQFSGRVIGGTAGTLSAGSVLHGQLLTTGTAITLSAAARIINDAPSGTATTNWLDQTLGAMTDGVSYSDRLSVVSSDNRSVGAEDVAWAVTAGQLPPGISLDPVTGTVAGTRTDSASYSWSITATIVGNIRITKSFSTEDVSVPTVMITGGAILLTNDSTPTISGTTDAPDGSAVSVLIDGVTATSTVTEGAFSVPVTNLGADGSYAAVVTITVTGATGTASQTITLDTTAPTVAIAGGSSLTTADGTPTISGTTDAPVGTAVTVVVAGQTLTSTVVAGGTWSVTAAALVEGGHTITVSVTDLAGNTGTAIQTIRVDTTKPSLAIITGSTLINDSTPTISGTTDAANGTVVTVTVADQTLFATVSDGAWSVTAGALSDGNHLVSAVVTDPAGNSQTATQAYSVDTVAPIVSISGGSALTNADTTPTISGTSNAPVGTAVSVSVGTQTLAATVIAGGTWSVAAGALVEGDHTITASITDAAGNTGVALQVYTVVAAPDVTVIGGAAAASNDPAPTFVGTSTAAAGSAVTVTIDGQVLRTTVTAAGTWSVESAEISADGNFTVDVTVVDRVTNLPATSTQVFTIDTTAPAVAVTVAPAGRTRDTTPTLSGTTDAPVGATVSVTVAGQVLSATVQVGGVWTVEPGVLADGNVDVVVTAEDTYGNARSASHSFVVATTPPQNTTLEQTVEEGALQSLAVTGADFDPGESVQVWIHSTPVLLSTVTADANGSIVTRVIVPEATAAGLHHIVIIGVTSSTAQLASETITVINSGTKNASVAAVAPEMTELARSGFEAPGIGGAAFLLLLAGVLLLILRRDIRKTHHRINP</sequence>
<dbReference type="Gene3D" id="2.60.40.10">
    <property type="entry name" value="Immunoglobulins"/>
    <property type="match status" value="7"/>
</dbReference>
<feature type="domain" description="Bacterial Ig-like" evidence="4">
    <location>
        <begin position="355"/>
        <end position="430"/>
    </location>
</feature>
<evidence type="ECO:0000256" key="2">
    <source>
        <dbReference type="ARBA" id="ARBA00022729"/>
    </source>
</evidence>
<dbReference type="GO" id="GO:0005975">
    <property type="term" value="P:carbohydrate metabolic process"/>
    <property type="evidence" value="ECO:0007669"/>
    <property type="project" value="UniProtKB-ARBA"/>
</dbReference>
<protein>
    <recommendedName>
        <fullName evidence="4">Bacterial Ig-like domain-containing protein</fullName>
    </recommendedName>
</protein>
<evidence type="ECO:0000256" key="1">
    <source>
        <dbReference type="ARBA" id="ARBA00005445"/>
    </source>
</evidence>
<keyword evidence="3" id="KW-0812">Transmembrane</keyword>
<dbReference type="EMBL" id="FNIB01000008">
    <property type="protein sequence ID" value="SDN94072.1"/>
    <property type="molecule type" value="Genomic_DNA"/>
</dbReference>
<keyword evidence="3" id="KW-1133">Transmembrane helix</keyword>
<evidence type="ECO:0000256" key="3">
    <source>
        <dbReference type="SAM" id="Phobius"/>
    </source>
</evidence>
<keyword evidence="2" id="KW-0732">Signal</keyword>
<feature type="domain" description="Bacterial Ig-like" evidence="4">
    <location>
        <begin position="620"/>
        <end position="696"/>
    </location>
</feature>
<proteinExistence type="inferred from homology"/>
<reference evidence="5 6" key="1">
    <citation type="submission" date="2016-10" db="EMBL/GenBank/DDBJ databases">
        <authorList>
            <person name="Varghese N."/>
            <person name="Submissions S."/>
        </authorList>
    </citation>
    <scope>NUCLEOTIDE SEQUENCE [LARGE SCALE GENOMIC DNA]</scope>
    <source>
        <strain evidence="5 6">CGMCC 1.11215</strain>
    </source>
</reference>
<dbReference type="InterPro" id="IPR013783">
    <property type="entry name" value="Ig-like_fold"/>
</dbReference>
<feature type="domain" description="Bacterial Ig-like" evidence="4">
    <location>
        <begin position="443"/>
        <end position="517"/>
    </location>
</feature>
<organism evidence="5 6">
    <name type="scientific">Cryobacterium flavum</name>
    <dbReference type="NCBI Taxonomy" id="1424659"/>
    <lineage>
        <taxon>Bacteria</taxon>
        <taxon>Bacillati</taxon>
        <taxon>Actinomycetota</taxon>
        <taxon>Actinomycetes</taxon>
        <taxon>Micrococcales</taxon>
        <taxon>Microbacteriaceae</taxon>
        <taxon>Cryobacterium</taxon>
    </lineage>
</organism>
<accession>A0A5E9G0F7</accession>